<dbReference type="RefSeq" id="WP_165131257.1">
    <property type="nucleotide sequence ID" value="NZ_CP049249.1"/>
</dbReference>
<evidence type="ECO:0000313" key="7">
    <source>
        <dbReference type="Proteomes" id="UP000519897"/>
    </source>
</evidence>
<dbReference type="Gene3D" id="1.10.10.10">
    <property type="entry name" value="Winged helix-like DNA-binding domain superfamily/Winged helix DNA-binding domain"/>
    <property type="match status" value="1"/>
</dbReference>
<dbReference type="Proteomes" id="UP000519897">
    <property type="component" value="Unassembled WGS sequence"/>
</dbReference>
<keyword evidence="2" id="KW-0238">DNA-binding</keyword>
<gene>
    <name evidence="6" type="ORF">GGQ72_002982</name>
</gene>
<dbReference type="GO" id="GO:0003700">
    <property type="term" value="F:DNA-binding transcription factor activity"/>
    <property type="evidence" value="ECO:0007669"/>
    <property type="project" value="UniProtKB-UniRule"/>
</dbReference>
<evidence type="ECO:0000256" key="3">
    <source>
        <dbReference type="ARBA" id="ARBA00023163"/>
    </source>
</evidence>
<dbReference type="Pfam" id="PF00392">
    <property type="entry name" value="GntR"/>
    <property type="match status" value="1"/>
</dbReference>
<keyword evidence="3" id="KW-0804">Transcription</keyword>
<dbReference type="SMART" id="SM00345">
    <property type="entry name" value="HTH_GNTR"/>
    <property type="match status" value="1"/>
</dbReference>
<dbReference type="GO" id="GO:0045892">
    <property type="term" value="P:negative regulation of DNA-templated transcription"/>
    <property type="evidence" value="ECO:0007669"/>
    <property type="project" value="UniProtKB-UniRule"/>
</dbReference>
<dbReference type="Pfam" id="PF07702">
    <property type="entry name" value="UTRA"/>
    <property type="match status" value="1"/>
</dbReference>
<organism evidence="6 7">
    <name type="scientific">Rhizobium rhizoryzae</name>
    <dbReference type="NCBI Taxonomy" id="451876"/>
    <lineage>
        <taxon>Bacteria</taxon>
        <taxon>Pseudomonadati</taxon>
        <taxon>Pseudomonadota</taxon>
        <taxon>Alphaproteobacteria</taxon>
        <taxon>Hyphomicrobiales</taxon>
        <taxon>Rhizobiaceae</taxon>
        <taxon>Rhizobium/Agrobacterium group</taxon>
        <taxon>Rhizobium</taxon>
    </lineage>
</organism>
<evidence type="ECO:0000259" key="5">
    <source>
        <dbReference type="PROSITE" id="PS50949"/>
    </source>
</evidence>
<feature type="domain" description="HTH gntR-type" evidence="5">
    <location>
        <begin position="7"/>
        <end position="75"/>
    </location>
</feature>
<accession>A0A7W6LHE4</accession>
<dbReference type="AlphaFoldDB" id="A0A7W6LHE4"/>
<dbReference type="EMBL" id="JACIEC010000003">
    <property type="protein sequence ID" value="MBB4144425.1"/>
    <property type="molecule type" value="Genomic_DNA"/>
</dbReference>
<dbReference type="InterPro" id="IPR036390">
    <property type="entry name" value="WH_DNA-bd_sf"/>
</dbReference>
<dbReference type="SUPFAM" id="SSF64288">
    <property type="entry name" value="Chorismate lyase-like"/>
    <property type="match status" value="1"/>
</dbReference>
<name>A0A7W6LHE4_9HYPH</name>
<dbReference type="InterPro" id="IPR000524">
    <property type="entry name" value="Tscrpt_reg_HTH_GntR"/>
</dbReference>
<proteinExistence type="predicted"/>
<dbReference type="InterPro" id="IPR011663">
    <property type="entry name" value="UTRA"/>
</dbReference>
<evidence type="ECO:0000256" key="1">
    <source>
        <dbReference type="ARBA" id="ARBA00023015"/>
    </source>
</evidence>
<dbReference type="InterPro" id="IPR050679">
    <property type="entry name" value="Bact_HTH_transcr_reg"/>
</dbReference>
<dbReference type="SUPFAM" id="SSF46785">
    <property type="entry name" value="Winged helix' DNA-binding domain"/>
    <property type="match status" value="1"/>
</dbReference>
<evidence type="ECO:0000256" key="2">
    <source>
        <dbReference type="ARBA" id="ARBA00023125"/>
    </source>
</evidence>
<reference evidence="6 7" key="1">
    <citation type="submission" date="2020-08" db="EMBL/GenBank/DDBJ databases">
        <title>Genomic Encyclopedia of Type Strains, Phase IV (KMG-IV): sequencing the most valuable type-strain genomes for metagenomic binning, comparative biology and taxonomic classification.</title>
        <authorList>
            <person name="Goeker M."/>
        </authorList>
    </citation>
    <scope>NUCLEOTIDE SEQUENCE [LARGE SCALE GENOMIC DNA]</scope>
    <source>
        <strain evidence="6 7">DSM 29514</strain>
    </source>
</reference>
<dbReference type="NCBIfam" id="TIGR02018">
    <property type="entry name" value="his_ut_repres"/>
    <property type="match status" value="1"/>
</dbReference>
<dbReference type="PANTHER" id="PTHR44846">
    <property type="entry name" value="MANNOSYL-D-GLYCERATE TRANSPORT/METABOLISM SYSTEM REPRESSOR MNGR-RELATED"/>
    <property type="match status" value="1"/>
</dbReference>
<dbReference type="InterPro" id="IPR028978">
    <property type="entry name" value="Chorismate_lyase_/UTRA_dom_sf"/>
</dbReference>
<dbReference type="PRINTS" id="PR00035">
    <property type="entry name" value="HTHGNTR"/>
</dbReference>
<dbReference type="InterPro" id="IPR010248">
    <property type="entry name" value="His_ut_repres"/>
</dbReference>
<dbReference type="GO" id="GO:0006547">
    <property type="term" value="P:L-histidine metabolic process"/>
    <property type="evidence" value="ECO:0007669"/>
    <property type="project" value="UniProtKB-UniRule"/>
</dbReference>
<protein>
    <recommendedName>
        <fullName evidence="4">Histidine utilization repressor</fullName>
    </recommendedName>
</protein>
<dbReference type="GO" id="GO:0003677">
    <property type="term" value="F:DNA binding"/>
    <property type="evidence" value="ECO:0007669"/>
    <property type="project" value="UniProtKB-UniRule"/>
</dbReference>
<dbReference type="PANTHER" id="PTHR44846:SF16">
    <property type="entry name" value="TRANSCRIPTIONAL REGULATOR PHNF-RELATED"/>
    <property type="match status" value="1"/>
</dbReference>
<evidence type="ECO:0000256" key="4">
    <source>
        <dbReference type="NCBIfam" id="TIGR02018"/>
    </source>
</evidence>
<evidence type="ECO:0000313" key="6">
    <source>
        <dbReference type="EMBL" id="MBB4144425.1"/>
    </source>
</evidence>
<keyword evidence="1" id="KW-0805">Transcription regulation</keyword>
<sequence>MKTEKDGTLHNRILGDIERRILSGEWPPGHRLPFEVDLAEQYGCSRMTANKVLTQLARAGMIERRKKSGSFVSQPVAQAAVLQIHDIEAEVKSLRQHYGYRLLARSRRAATEADRQRIEVEPATELLDLTCLHEADGKPFCLEHRLINLSCVPEAADEDFSRSAAGPWLVSRVPWNAAEHRIEAVSANAELAKMLQIARQTACLVICRRTWGSDGLVTAVRLTYPGERHTLVARFEPGEAERG</sequence>
<dbReference type="InterPro" id="IPR036388">
    <property type="entry name" value="WH-like_DNA-bd_sf"/>
</dbReference>
<dbReference type="PROSITE" id="PS50949">
    <property type="entry name" value="HTH_GNTR"/>
    <property type="match status" value="1"/>
</dbReference>
<comment type="caution">
    <text evidence="6">The sequence shown here is derived from an EMBL/GenBank/DDBJ whole genome shotgun (WGS) entry which is preliminary data.</text>
</comment>
<dbReference type="SMART" id="SM00866">
    <property type="entry name" value="UTRA"/>
    <property type="match status" value="1"/>
</dbReference>
<dbReference type="CDD" id="cd07377">
    <property type="entry name" value="WHTH_GntR"/>
    <property type="match status" value="1"/>
</dbReference>
<keyword evidence="7" id="KW-1185">Reference proteome</keyword>
<dbReference type="Gene3D" id="3.40.1410.10">
    <property type="entry name" value="Chorismate lyase-like"/>
    <property type="match status" value="1"/>
</dbReference>